<dbReference type="Pfam" id="PF00905">
    <property type="entry name" value="Transpeptidase"/>
    <property type="match status" value="1"/>
</dbReference>
<protein>
    <submittedName>
        <fullName evidence="17">Penicillin-binding protein 2</fullName>
        <ecNumber evidence="17">2.4.1.129</ecNumber>
    </submittedName>
</protein>
<dbReference type="InterPro" id="IPR017790">
    <property type="entry name" value="Penicillin-binding_protein_2"/>
</dbReference>
<evidence type="ECO:0000256" key="1">
    <source>
        <dbReference type="ARBA" id="ARBA00004167"/>
    </source>
</evidence>
<keyword evidence="7 14" id="KW-0812">Transmembrane</keyword>
<dbReference type="GO" id="GO:0008658">
    <property type="term" value="F:penicillin binding"/>
    <property type="evidence" value="ECO:0007669"/>
    <property type="project" value="InterPro"/>
</dbReference>
<dbReference type="GO" id="GO:0008360">
    <property type="term" value="P:regulation of cell shape"/>
    <property type="evidence" value="ECO:0007669"/>
    <property type="project" value="UniProtKB-KW"/>
</dbReference>
<dbReference type="PANTHER" id="PTHR30627">
    <property type="entry name" value="PEPTIDOGLYCAN D,D-TRANSPEPTIDASE"/>
    <property type="match status" value="1"/>
</dbReference>
<dbReference type="KEGG" id="scs:Sta7437_2224"/>
<dbReference type="GO" id="GO:0071972">
    <property type="term" value="F:peptidoglycan L,D-transpeptidase activity"/>
    <property type="evidence" value="ECO:0007669"/>
    <property type="project" value="TreeGrafter"/>
</dbReference>
<dbReference type="eggNOG" id="COG0768">
    <property type="taxonomic scope" value="Bacteria"/>
</dbReference>
<evidence type="ECO:0000259" key="15">
    <source>
        <dbReference type="Pfam" id="PF00905"/>
    </source>
</evidence>
<keyword evidence="5" id="KW-0997">Cell inner membrane</keyword>
<dbReference type="SUPFAM" id="SSF56601">
    <property type="entry name" value="beta-lactamase/transpeptidase-like"/>
    <property type="match status" value="1"/>
</dbReference>
<dbReference type="RefSeq" id="WP_015193440.1">
    <property type="nucleotide sequence ID" value="NC_019748.1"/>
</dbReference>
<keyword evidence="13" id="KW-0961">Cell wall biogenesis/degradation</keyword>
<accession>K9XVS2</accession>
<dbReference type="Gene3D" id="3.30.1390.30">
    <property type="entry name" value="Penicillin-binding protein 2a, domain 3"/>
    <property type="match status" value="1"/>
</dbReference>
<evidence type="ECO:0000313" key="17">
    <source>
        <dbReference type="EMBL" id="AFZ35772.1"/>
    </source>
</evidence>
<name>K9XVS2_STAC7</name>
<keyword evidence="9" id="KW-0133">Cell shape</keyword>
<keyword evidence="18" id="KW-1185">Reference proteome</keyword>
<dbReference type="Pfam" id="PF03717">
    <property type="entry name" value="PBP_dimer"/>
    <property type="match status" value="1"/>
</dbReference>
<dbReference type="PATRIC" id="fig|111780.3.peg.2316"/>
<evidence type="ECO:0000256" key="14">
    <source>
        <dbReference type="SAM" id="Phobius"/>
    </source>
</evidence>
<organism evidence="17 18">
    <name type="scientific">Stanieria cyanosphaera (strain ATCC 29371 / PCC 7437)</name>
    <dbReference type="NCBI Taxonomy" id="111780"/>
    <lineage>
        <taxon>Bacteria</taxon>
        <taxon>Bacillati</taxon>
        <taxon>Cyanobacteriota</taxon>
        <taxon>Cyanophyceae</taxon>
        <taxon>Pleurocapsales</taxon>
        <taxon>Dermocarpellaceae</taxon>
        <taxon>Stanieria</taxon>
    </lineage>
</organism>
<dbReference type="SUPFAM" id="SSF56519">
    <property type="entry name" value="Penicillin binding protein dimerisation domain"/>
    <property type="match status" value="1"/>
</dbReference>
<evidence type="ECO:0000256" key="5">
    <source>
        <dbReference type="ARBA" id="ARBA00022519"/>
    </source>
</evidence>
<keyword evidence="17" id="KW-0808">Transferase</keyword>
<dbReference type="GO" id="GO:0071555">
    <property type="term" value="P:cell wall organization"/>
    <property type="evidence" value="ECO:0007669"/>
    <property type="project" value="UniProtKB-KW"/>
</dbReference>
<keyword evidence="12 14" id="KW-0472">Membrane</keyword>
<dbReference type="GO" id="GO:0006508">
    <property type="term" value="P:proteolysis"/>
    <property type="evidence" value="ECO:0007669"/>
    <property type="project" value="UniProtKB-KW"/>
</dbReference>
<reference evidence="18" key="1">
    <citation type="journal article" date="2013" name="Proc. Natl. Acad. Sci. U.S.A.">
        <title>Improving the coverage of the cyanobacterial phylum using diversity-driven genome sequencing.</title>
        <authorList>
            <person name="Shih P.M."/>
            <person name="Wu D."/>
            <person name="Latifi A."/>
            <person name="Axen S.D."/>
            <person name="Fewer D.P."/>
            <person name="Talla E."/>
            <person name="Calteau A."/>
            <person name="Cai F."/>
            <person name="Tandeau de Marsac N."/>
            <person name="Rippka R."/>
            <person name="Herdman M."/>
            <person name="Sivonen K."/>
            <person name="Coursin T."/>
            <person name="Laurent T."/>
            <person name="Goodwin L."/>
            <person name="Nolan M."/>
            <person name="Davenport K.W."/>
            <person name="Han C.S."/>
            <person name="Rubin E.M."/>
            <person name="Eisen J.A."/>
            <person name="Woyke T."/>
            <person name="Gugger M."/>
            <person name="Kerfeld C.A."/>
        </authorList>
    </citation>
    <scope>NUCLEOTIDE SEQUENCE [LARGE SCALE GENOMIC DNA]</scope>
    <source>
        <strain evidence="18">ATCC 29371 / PCC 7437</strain>
    </source>
</reference>
<evidence type="ECO:0000256" key="10">
    <source>
        <dbReference type="ARBA" id="ARBA00022984"/>
    </source>
</evidence>
<dbReference type="GO" id="GO:0016757">
    <property type="term" value="F:glycosyltransferase activity"/>
    <property type="evidence" value="ECO:0007669"/>
    <property type="project" value="UniProtKB-KW"/>
</dbReference>
<dbReference type="InterPro" id="IPR001460">
    <property type="entry name" value="PCN-bd_Tpept"/>
</dbReference>
<comment type="similarity">
    <text evidence="3">Belongs to the transpeptidase family.</text>
</comment>
<dbReference type="InterPro" id="IPR036138">
    <property type="entry name" value="PBP_dimer_sf"/>
</dbReference>
<evidence type="ECO:0000256" key="7">
    <source>
        <dbReference type="ARBA" id="ARBA00022692"/>
    </source>
</evidence>
<dbReference type="OrthoDB" id="9766847at2"/>
<dbReference type="EMBL" id="CP003653">
    <property type="protein sequence ID" value="AFZ35772.1"/>
    <property type="molecule type" value="Genomic_DNA"/>
</dbReference>
<dbReference type="NCBIfam" id="TIGR03423">
    <property type="entry name" value="pbp2_mrdA"/>
    <property type="match status" value="1"/>
</dbReference>
<evidence type="ECO:0000256" key="8">
    <source>
        <dbReference type="ARBA" id="ARBA00022801"/>
    </source>
</evidence>
<evidence type="ECO:0000259" key="16">
    <source>
        <dbReference type="Pfam" id="PF03717"/>
    </source>
</evidence>
<evidence type="ECO:0000313" key="18">
    <source>
        <dbReference type="Proteomes" id="UP000010473"/>
    </source>
</evidence>
<keyword evidence="8" id="KW-0378">Hydrolase</keyword>
<dbReference type="EC" id="2.4.1.129" evidence="17"/>
<keyword evidence="6" id="KW-0645">Protease</keyword>
<keyword evidence="11 14" id="KW-1133">Transmembrane helix</keyword>
<dbReference type="PANTHER" id="PTHR30627:SF2">
    <property type="entry name" value="PEPTIDOGLYCAN D,D-TRANSPEPTIDASE MRDA"/>
    <property type="match status" value="1"/>
</dbReference>
<proteinExistence type="inferred from homology"/>
<dbReference type="STRING" id="111780.Sta7437_2224"/>
<dbReference type="Gene3D" id="3.90.1310.10">
    <property type="entry name" value="Penicillin-binding protein 2a (Domain 2)"/>
    <property type="match status" value="1"/>
</dbReference>
<evidence type="ECO:0000256" key="2">
    <source>
        <dbReference type="ARBA" id="ARBA00004236"/>
    </source>
</evidence>
<feature type="transmembrane region" description="Helical" evidence="14">
    <location>
        <begin position="26"/>
        <end position="46"/>
    </location>
</feature>
<dbReference type="InterPro" id="IPR050515">
    <property type="entry name" value="Beta-lactam/transpept"/>
</dbReference>
<dbReference type="AlphaFoldDB" id="K9XVS2"/>
<dbReference type="HOGENOM" id="CLU_009289_1_2_3"/>
<evidence type="ECO:0000256" key="3">
    <source>
        <dbReference type="ARBA" id="ARBA00007171"/>
    </source>
</evidence>
<dbReference type="GO" id="GO:0005886">
    <property type="term" value="C:plasma membrane"/>
    <property type="evidence" value="ECO:0007669"/>
    <property type="project" value="UniProtKB-SubCell"/>
</dbReference>
<comment type="subcellular location">
    <subcellularLocation>
        <location evidence="2">Cell membrane</location>
    </subcellularLocation>
    <subcellularLocation>
        <location evidence="1">Membrane</location>
        <topology evidence="1">Single-pass membrane protein</topology>
    </subcellularLocation>
</comment>
<evidence type="ECO:0000256" key="6">
    <source>
        <dbReference type="ARBA" id="ARBA00022670"/>
    </source>
</evidence>
<dbReference type="Gene3D" id="3.40.710.10">
    <property type="entry name" value="DD-peptidase/beta-lactamase superfamily"/>
    <property type="match status" value="1"/>
</dbReference>
<gene>
    <name evidence="17" type="ordered locus">Sta7437_2224</name>
</gene>
<sequence>MTTLSSLSKTKRQENVRTVGRQFQSIVITISITAFLFGGIVWRLAYLQLEQGEINQAKAEDNRIRLVPKPPVRANIFDRKGKVLATTRLSHSAYVWPKAQKQGNWSQIKQILAQILNLPPEEIQQKVEQAGFNYPSLIPIARSLTPTQITAIEEYRPQLKWVEVDIDRVRYYPNGKTAAHVLGYTGEINQEELNAKKKDGYRLGDVIGKMGVEESFESKLRGAWGGLKLEVDGSGKVLRFLGEKPPKSGKDITLTIDLEVQKAAETALGKQKGAIIALDPNNGAVIAIASYPSFDPNIFSTRITPEIWQQLQSQGNPFLNMALRGFPPASTFKVVTDTAGMESGKFPPQTVLGTYAGINIGGTYFREWNHAGFGSMGYVGALSWSSNTFHAQIGRGVGGEALIKWARNYGYGQKTGIELQGETAGLIADDAWKRLNFNDWGWTVGDTVNMSIGQGFTLATPVQVAVMFSAIANGGYRVQPHLLETDNQTKQAQRINLNLKPSTISTLRNGLRAVVTSGTGTRLNVPEIPSAAGKSGTAEAPPGESHAWFGAYAPFDQPEIVVVAFAEHSGGGGGSVAGPMVRQVMEVYFKRKVANK</sequence>
<feature type="domain" description="Penicillin-binding protein dimerisation" evidence="16">
    <location>
        <begin position="69"/>
        <end position="239"/>
    </location>
</feature>
<keyword evidence="10" id="KW-0573">Peptidoglycan synthesis</keyword>
<evidence type="ECO:0000256" key="12">
    <source>
        <dbReference type="ARBA" id="ARBA00023136"/>
    </source>
</evidence>
<evidence type="ECO:0000256" key="4">
    <source>
        <dbReference type="ARBA" id="ARBA00022475"/>
    </source>
</evidence>
<evidence type="ECO:0000256" key="13">
    <source>
        <dbReference type="ARBA" id="ARBA00023316"/>
    </source>
</evidence>
<keyword evidence="17" id="KW-0328">Glycosyltransferase</keyword>
<feature type="domain" description="Penicillin-binding protein transpeptidase" evidence="15">
    <location>
        <begin position="273"/>
        <end position="586"/>
    </location>
</feature>
<evidence type="ECO:0000256" key="11">
    <source>
        <dbReference type="ARBA" id="ARBA00022989"/>
    </source>
</evidence>
<dbReference type="GO" id="GO:0009002">
    <property type="term" value="F:serine-type D-Ala-D-Ala carboxypeptidase activity"/>
    <property type="evidence" value="ECO:0007669"/>
    <property type="project" value="InterPro"/>
</dbReference>
<keyword evidence="4" id="KW-1003">Cell membrane</keyword>
<dbReference type="GO" id="GO:0009252">
    <property type="term" value="P:peptidoglycan biosynthetic process"/>
    <property type="evidence" value="ECO:0007669"/>
    <property type="project" value="UniProtKB-KW"/>
</dbReference>
<dbReference type="Proteomes" id="UP000010473">
    <property type="component" value="Chromosome"/>
</dbReference>
<dbReference type="InterPro" id="IPR012338">
    <property type="entry name" value="Beta-lactam/transpept-like"/>
</dbReference>
<evidence type="ECO:0000256" key="9">
    <source>
        <dbReference type="ARBA" id="ARBA00022960"/>
    </source>
</evidence>
<dbReference type="InterPro" id="IPR005311">
    <property type="entry name" value="PBP_dimer"/>
</dbReference>